<comment type="caution">
    <text evidence="1">The sequence shown here is derived from an EMBL/GenBank/DDBJ whole genome shotgun (WGS) entry which is preliminary data.</text>
</comment>
<sequence>PIQVHQKQGLSARLRRATIDIGCGDDSRSVGIGFSCWMDWTLHGTSSLGGSTSRSEAIDSQELRLSSSGQPQYSIILYLVPVKDVARPQQPAQPAHGILPNKRKKRVALGEKQSVVPEGSREQVSDGQGSLQYAIHAELLSTILQAFPYDSPRGLREQLFTSTVRGGNTAQPVLSSDPWSTLSSADWPDENQSSKGRSEPDHAVLLNWSTTRLEQTIQKYPPTISRRPDIFQQLYYNVVDARFRRTHCYNQKDWLVVSYNYALDIPASLPNEDKRTVVGRRSGIYCC</sequence>
<keyword evidence="2" id="KW-1185">Reference proteome</keyword>
<evidence type="ECO:0000313" key="2">
    <source>
        <dbReference type="Proteomes" id="UP000789525"/>
    </source>
</evidence>
<reference evidence="1" key="1">
    <citation type="submission" date="2021-06" db="EMBL/GenBank/DDBJ databases">
        <authorList>
            <person name="Kallberg Y."/>
            <person name="Tangrot J."/>
            <person name="Rosling A."/>
        </authorList>
    </citation>
    <scope>NUCLEOTIDE SEQUENCE</scope>
    <source>
        <strain evidence="1">CL356</strain>
    </source>
</reference>
<dbReference type="Proteomes" id="UP000789525">
    <property type="component" value="Unassembled WGS sequence"/>
</dbReference>
<dbReference type="EMBL" id="CAJVPT010025708">
    <property type="protein sequence ID" value="CAG8676199.1"/>
    <property type="molecule type" value="Genomic_DNA"/>
</dbReference>
<accession>A0ACA9NUB9</accession>
<proteinExistence type="predicted"/>
<organism evidence="1 2">
    <name type="scientific">Acaulospora colombiana</name>
    <dbReference type="NCBI Taxonomy" id="27376"/>
    <lineage>
        <taxon>Eukaryota</taxon>
        <taxon>Fungi</taxon>
        <taxon>Fungi incertae sedis</taxon>
        <taxon>Mucoromycota</taxon>
        <taxon>Glomeromycotina</taxon>
        <taxon>Glomeromycetes</taxon>
        <taxon>Diversisporales</taxon>
        <taxon>Acaulosporaceae</taxon>
        <taxon>Acaulospora</taxon>
    </lineage>
</organism>
<evidence type="ECO:0000313" key="1">
    <source>
        <dbReference type="EMBL" id="CAG8676199.1"/>
    </source>
</evidence>
<feature type="non-terminal residue" evidence="1">
    <location>
        <position position="1"/>
    </location>
</feature>
<name>A0ACA9NUB9_9GLOM</name>
<protein>
    <submittedName>
        <fullName evidence="1">6363_t:CDS:1</fullName>
    </submittedName>
</protein>
<gene>
    <name evidence="1" type="ORF">ACOLOM_LOCUS9146</name>
</gene>